<gene>
    <name evidence="1" type="ORF">UVI_02022250</name>
</gene>
<dbReference type="AlphaFoldDB" id="A0A1B5L0S6"/>
<reference evidence="2" key="1">
    <citation type="journal article" date="2016" name="Genome Announc.">
        <title>Genome sequence of Ustilaginoidea virens IPU010, a rice pathogenic fungus causing false smut.</title>
        <authorList>
            <person name="Kumagai T."/>
            <person name="Ishii T."/>
            <person name="Terai G."/>
            <person name="Umemura M."/>
            <person name="Machida M."/>
            <person name="Asai K."/>
        </authorList>
    </citation>
    <scope>NUCLEOTIDE SEQUENCE [LARGE SCALE GENOMIC DNA]</scope>
    <source>
        <strain evidence="2">IPU010</strain>
    </source>
</reference>
<sequence length="99" mass="10068">MEVGDAGKDGDSDFVVAARLVLDCMRLEGGGGGGGGGVTMFGRESVAGDVAEDAMAVLVPRVEVCPPVVFSNAVELVLKEEMGLSVGRSSLADDVVVNR</sequence>
<name>A0A1B5L0S6_USTVR</name>
<evidence type="ECO:0000313" key="2">
    <source>
        <dbReference type="Proteomes" id="UP000054053"/>
    </source>
</evidence>
<protein>
    <submittedName>
        <fullName evidence="1">Uncharacterized protein</fullName>
    </submittedName>
</protein>
<comment type="caution">
    <text evidence="1">The sequence shown here is derived from an EMBL/GenBank/DDBJ whole genome shotgun (WGS) entry which is preliminary data.</text>
</comment>
<accession>A0A1B5L0S6</accession>
<proteinExistence type="predicted"/>
<dbReference type="EMBL" id="BBTG02000008">
    <property type="protein sequence ID" value="GAO16998.1"/>
    <property type="molecule type" value="Genomic_DNA"/>
</dbReference>
<evidence type="ECO:0000313" key="1">
    <source>
        <dbReference type="EMBL" id="GAO16998.1"/>
    </source>
</evidence>
<dbReference type="Proteomes" id="UP000054053">
    <property type="component" value="Unassembled WGS sequence"/>
</dbReference>
<organism evidence="1 2">
    <name type="scientific">Ustilaginoidea virens</name>
    <name type="common">Rice false smut fungus</name>
    <name type="synonym">Villosiclava virens</name>
    <dbReference type="NCBI Taxonomy" id="1159556"/>
    <lineage>
        <taxon>Eukaryota</taxon>
        <taxon>Fungi</taxon>
        <taxon>Dikarya</taxon>
        <taxon>Ascomycota</taxon>
        <taxon>Pezizomycotina</taxon>
        <taxon>Sordariomycetes</taxon>
        <taxon>Hypocreomycetidae</taxon>
        <taxon>Hypocreales</taxon>
        <taxon>Clavicipitaceae</taxon>
        <taxon>Ustilaginoidea</taxon>
    </lineage>
</organism>